<evidence type="ECO:0000313" key="2">
    <source>
        <dbReference type="Proteomes" id="UP001500967"/>
    </source>
</evidence>
<proteinExistence type="predicted"/>
<evidence type="ECO:0000313" key="1">
    <source>
        <dbReference type="EMBL" id="GAA0258700.1"/>
    </source>
</evidence>
<reference evidence="1 2" key="1">
    <citation type="journal article" date="2019" name="Int. J. Syst. Evol. Microbiol.">
        <title>The Global Catalogue of Microorganisms (GCM) 10K type strain sequencing project: providing services to taxonomists for standard genome sequencing and annotation.</title>
        <authorList>
            <consortium name="The Broad Institute Genomics Platform"/>
            <consortium name="The Broad Institute Genome Sequencing Center for Infectious Disease"/>
            <person name="Wu L."/>
            <person name="Ma J."/>
        </authorList>
    </citation>
    <scope>NUCLEOTIDE SEQUENCE [LARGE SCALE GENOMIC DNA]</scope>
    <source>
        <strain evidence="1 2">JCM 10425</strain>
    </source>
</reference>
<keyword evidence="2" id="KW-1185">Reference proteome</keyword>
<dbReference type="EMBL" id="BAAAGX010000018">
    <property type="protein sequence ID" value="GAA0258700.1"/>
    <property type="molecule type" value="Genomic_DNA"/>
</dbReference>
<organism evidence="1 2">
    <name type="scientific">Cryptosporangium japonicum</name>
    <dbReference type="NCBI Taxonomy" id="80872"/>
    <lineage>
        <taxon>Bacteria</taxon>
        <taxon>Bacillati</taxon>
        <taxon>Actinomycetota</taxon>
        <taxon>Actinomycetes</taxon>
        <taxon>Cryptosporangiales</taxon>
        <taxon>Cryptosporangiaceae</taxon>
        <taxon>Cryptosporangium</taxon>
    </lineage>
</organism>
<dbReference type="Proteomes" id="UP001500967">
    <property type="component" value="Unassembled WGS sequence"/>
</dbReference>
<name>A0ABN0UQW0_9ACTN</name>
<sequence length="98" mass="11068">MQVDGQSADLLEYTALLGRKRDLPKLHFPVGGRRFRPTVEDVIEFLVVEKLVEASDGWQDVVEASRADFQRRQLRAAIRRFPDVAAEALRDFGPEGDG</sequence>
<gene>
    <name evidence="1" type="ORF">GCM10009539_50030</name>
</gene>
<protein>
    <submittedName>
        <fullName evidence="1">Uncharacterized protein</fullName>
    </submittedName>
</protein>
<comment type="caution">
    <text evidence="1">The sequence shown here is derived from an EMBL/GenBank/DDBJ whole genome shotgun (WGS) entry which is preliminary data.</text>
</comment>
<dbReference type="RefSeq" id="WP_344651335.1">
    <property type="nucleotide sequence ID" value="NZ_BAAAGX010000018.1"/>
</dbReference>
<accession>A0ABN0UQW0</accession>